<keyword evidence="2" id="KW-1185">Reference proteome</keyword>
<dbReference type="EMBL" id="KQ965766">
    <property type="protein sequence ID" value="KXS14899.1"/>
    <property type="molecule type" value="Genomic_DNA"/>
</dbReference>
<protein>
    <submittedName>
        <fullName evidence="1">Uncharacterized protein</fullName>
    </submittedName>
</protein>
<accession>A0A139AE05</accession>
<dbReference type="AlphaFoldDB" id="A0A139AE05"/>
<name>A0A139AE05_GONPJ</name>
<reference evidence="1 2" key="1">
    <citation type="journal article" date="2015" name="Genome Biol. Evol.">
        <title>Phylogenomic analyses indicate that early fungi evolved digesting cell walls of algal ancestors of land plants.</title>
        <authorList>
            <person name="Chang Y."/>
            <person name="Wang S."/>
            <person name="Sekimoto S."/>
            <person name="Aerts A.L."/>
            <person name="Choi C."/>
            <person name="Clum A."/>
            <person name="LaButti K.M."/>
            <person name="Lindquist E.A."/>
            <person name="Yee Ngan C."/>
            <person name="Ohm R.A."/>
            <person name="Salamov A.A."/>
            <person name="Grigoriev I.V."/>
            <person name="Spatafora J.W."/>
            <person name="Berbee M.L."/>
        </authorList>
    </citation>
    <scope>NUCLEOTIDE SEQUENCE [LARGE SCALE GENOMIC DNA]</scope>
    <source>
        <strain evidence="1 2">JEL478</strain>
    </source>
</reference>
<gene>
    <name evidence="1" type="ORF">M427DRAFT_57301</name>
</gene>
<evidence type="ECO:0000313" key="1">
    <source>
        <dbReference type="EMBL" id="KXS14899.1"/>
    </source>
</evidence>
<sequence>MRNPPPSGRVPYPEDSLGFVEYDKDGVIVRGKYEAGPVHRLVTEHGLFVLGS</sequence>
<dbReference type="PANTHER" id="PTHR37331:SF1">
    <property type="entry name" value="YALI0F11671P"/>
    <property type="match status" value="1"/>
</dbReference>
<organism evidence="1 2">
    <name type="scientific">Gonapodya prolifera (strain JEL478)</name>
    <name type="common">Monoblepharis prolifera</name>
    <dbReference type="NCBI Taxonomy" id="1344416"/>
    <lineage>
        <taxon>Eukaryota</taxon>
        <taxon>Fungi</taxon>
        <taxon>Fungi incertae sedis</taxon>
        <taxon>Chytridiomycota</taxon>
        <taxon>Chytridiomycota incertae sedis</taxon>
        <taxon>Monoblepharidomycetes</taxon>
        <taxon>Monoblepharidales</taxon>
        <taxon>Gonapodyaceae</taxon>
        <taxon>Gonapodya</taxon>
    </lineage>
</organism>
<dbReference type="OrthoDB" id="5397701at2759"/>
<evidence type="ECO:0000313" key="2">
    <source>
        <dbReference type="Proteomes" id="UP000070544"/>
    </source>
</evidence>
<proteinExistence type="predicted"/>
<dbReference type="PANTHER" id="PTHR37331">
    <property type="entry name" value="YALI0F11671P"/>
    <property type="match status" value="1"/>
</dbReference>
<dbReference type="Proteomes" id="UP000070544">
    <property type="component" value="Unassembled WGS sequence"/>
</dbReference>